<evidence type="ECO:0000256" key="1">
    <source>
        <dbReference type="PROSITE-ProRule" id="PRU10141"/>
    </source>
</evidence>
<keyword evidence="1" id="KW-0547">Nucleotide-binding</keyword>
<gene>
    <name evidence="2" type="ORF">WMY93_018071</name>
</gene>
<dbReference type="Proteomes" id="UP001460270">
    <property type="component" value="Unassembled WGS sequence"/>
</dbReference>
<keyword evidence="1" id="KW-0067">ATP-binding</keyword>
<dbReference type="Gene3D" id="3.30.200.20">
    <property type="entry name" value="Phosphorylase Kinase, domain 1"/>
    <property type="match status" value="1"/>
</dbReference>
<keyword evidence="3" id="KW-1185">Reference proteome</keyword>
<accession>A0AAW0NMQ4</accession>
<dbReference type="PROSITE" id="PS00107">
    <property type="entry name" value="PROTEIN_KINASE_ATP"/>
    <property type="match status" value="1"/>
</dbReference>
<organism evidence="2 3">
    <name type="scientific">Mugilogobius chulae</name>
    <name type="common">yellowstripe goby</name>
    <dbReference type="NCBI Taxonomy" id="88201"/>
    <lineage>
        <taxon>Eukaryota</taxon>
        <taxon>Metazoa</taxon>
        <taxon>Chordata</taxon>
        <taxon>Craniata</taxon>
        <taxon>Vertebrata</taxon>
        <taxon>Euteleostomi</taxon>
        <taxon>Actinopterygii</taxon>
        <taxon>Neopterygii</taxon>
        <taxon>Teleostei</taxon>
        <taxon>Neoteleostei</taxon>
        <taxon>Acanthomorphata</taxon>
        <taxon>Gobiaria</taxon>
        <taxon>Gobiiformes</taxon>
        <taxon>Gobioidei</taxon>
        <taxon>Gobiidae</taxon>
        <taxon>Gobionellinae</taxon>
        <taxon>Mugilogobius</taxon>
    </lineage>
</organism>
<evidence type="ECO:0008006" key="4">
    <source>
        <dbReference type="Google" id="ProtNLM"/>
    </source>
</evidence>
<dbReference type="GO" id="GO:0005524">
    <property type="term" value="F:ATP binding"/>
    <property type="evidence" value="ECO:0007669"/>
    <property type="project" value="UniProtKB-UniRule"/>
</dbReference>
<name>A0AAW0NMQ4_9GOBI</name>
<sequence>MLQMCSVRFRFVQNILRPGLIMDQKNLSSELLSQSKNHSFCSDLDKLRTYAGLLRSLLVSMAPSKKHKLPKPLPDGFILTDTEKKSWRLGRIIGEGGFGLIYLASRDVDRPVSADSPFVIKVVSLTENKRRSGIIFRK</sequence>
<reference evidence="3" key="1">
    <citation type="submission" date="2024-04" db="EMBL/GenBank/DDBJ databases">
        <title>Salinicola lusitanus LLJ914,a marine bacterium isolated from the Okinawa Trough.</title>
        <authorList>
            <person name="Li J."/>
        </authorList>
    </citation>
    <scope>NUCLEOTIDE SEQUENCE [LARGE SCALE GENOMIC DNA]</scope>
</reference>
<proteinExistence type="predicted"/>
<evidence type="ECO:0000313" key="3">
    <source>
        <dbReference type="Proteomes" id="UP001460270"/>
    </source>
</evidence>
<protein>
    <recommendedName>
        <fullName evidence="4">Protein kinase domain-containing protein</fullName>
    </recommendedName>
</protein>
<feature type="binding site" evidence="1">
    <location>
        <position position="121"/>
    </location>
    <ligand>
        <name>ATP</name>
        <dbReference type="ChEBI" id="CHEBI:30616"/>
    </ligand>
</feature>
<evidence type="ECO:0000313" key="2">
    <source>
        <dbReference type="EMBL" id="KAK7901302.1"/>
    </source>
</evidence>
<dbReference type="InterPro" id="IPR017441">
    <property type="entry name" value="Protein_kinase_ATP_BS"/>
</dbReference>
<dbReference type="AlphaFoldDB" id="A0AAW0NMQ4"/>
<dbReference type="EMBL" id="JBBPFD010000013">
    <property type="protein sequence ID" value="KAK7901302.1"/>
    <property type="molecule type" value="Genomic_DNA"/>
</dbReference>
<comment type="caution">
    <text evidence="2">The sequence shown here is derived from an EMBL/GenBank/DDBJ whole genome shotgun (WGS) entry which is preliminary data.</text>
</comment>